<dbReference type="PROSITE" id="PS51257">
    <property type="entry name" value="PROKAR_LIPOPROTEIN"/>
    <property type="match status" value="1"/>
</dbReference>
<dbReference type="Pfam" id="PF25881">
    <property type="entry name" value="HH_YBHG"/>
    <property type="match status" value="1"/>
</dbReference>
<evidence type="ECO:0000313" key="6">
    <source>
        <dbReference type="EMBL" id="WNC14227.1"/>
    </source>
</evidence>
<feature type="coiled-coil region" evidence="3">
    <location>
        <begin position="249"/>
        <end position="276"/>
    </location>
</feature>
<proteinExistence type="predicted"/>
<dbReference type="Pfam" id="PF25954">
    <property type="entry name" value="Beta-barrel_RND_2"/>
    <property type="match status" value="1"/>
</dbReference>
<evidence type="ECO:0000259" key="5">
    <source>
        <dbReference type="Pfam" id="PF25954"/>
    </source>
</evidence>
<dbReference type="InterPro" id="IPR050465">
    <property type="entry name" value="UPF0194_transport"/>
</dbReference>
<name>A0ABY9T299_BREBE</name>
<organism evidence="6 7">
    <name type="scientific">Brevibacillus brevis</name>
    <name type="common">Bacillus brevis</name>
    <dbReference type="NCBI Taxonomy" id="1393"/>
    <lineage>
        <taxon>Bacteria</taxon>
        <taxon>Bacillati</taxon>
        <taxon>Bacillota</taxon>
        <taxon>Bacilli</taxon>
        <taxon>Bacillales</taxon>
        <taxon>Paenibacillaceae</taxon>
        <taxon>Brevibacillus</taxon>
    </lineage>
</organism>
<dbReference type="InterPro" id="IPR059052">
    <property type="entry name" value="HH_YbhG-like"/>
</dbReference>
<reference evidence="6 7" key="1">
    <citation type="submission" date="2023-09" db="EMBL/GenBank/DDBJ databases">
        <title>Complete Genome and Methylome dissection of Bacillus brevis NEB573 original source of BbsI restriction endonuclease.</title>
        <authorList>
            <person name="Fomenkov A."/>
            <person name="Roberts R.D."/>
        </authorList>
    </citation>
    <scope>NUCLEOTIDE SEQUENCE [LARGE SCALE GENOMIC DNA]</scope>
    <source>
        <strain evidence="6 7">NEB573</strain>
    </source>
</reference>
<evidence type="ECO:0000256" key="1">
    <source>
        <dbReference type="ARBA" id="ARBA00004196"/>
    </source>
</evidence>
<comment type="subcellular location">
    <subcellularLocation>
        <location evidence="1">Cell envelope</location>
    </subcellularLocation>
</comment>
<dbReference type="Gene3D" id="2.40.30.170">
    <property type="match status" value="1"/>
</dbReference>
<dbReference type="EMBL" id="CP134050">
    <property type="protein sequence ID" value="WNC14227.1"/>
    <property type="molecule type" value="Genomic_DNA"/>
</dbReference>
<evidence type="ECO:0000313" key="7">
    <source>
        <dbReference type="Proteomes" id="UP001256827"/>
    </source>
</evidence>
<keyword evidence="2 3" id="KW-0175">Coiled coil</keyword>
<dbReference type="Gene3D" id="1.10.287.470">
    <property type="entry name" value="Helix hairpin bin"/>
    <property type="match status" value="1"/>
</dbReference>
<dbReference type="Proteomes" id="UP001256827">
    <property type="component" value="Chromosome"/>
</dbReference>
<dbReference type="InterPro" id="IPR058792">
    <property type="entry name" value="Beta-barrel_RND_2"/>
</dbReference>
<gene>
    <name evidence="6" type="ORF">RGB73_26695</name>
</gene>
<feature type="domain" description="YbhG-like alpha-helical hairpin" evidence="4">
    <location>
        <begin position="125"/>
        <end position="236"/>
    </location>
</feature>
<dbReference type="PANTHER" id="PTHR32347">
    <property type="entry name" value="EFFLUX SYSTEM COMPONENT YKNX-RELATED"/>
    <property type="match status" value="1"/>
</dbReference>
<evidence type="ECO:0000256" key="3">
    <source>
        <dbReference type="SAM" id="Coils"/>
    </source>
</evidence>
<dbReference type="SUPFAM" id="SSF111369">
    <property type="entry name" value="HlyD-like secretion proteins"/>
    <property type="match status" value="3"/>
</dbReference>
<evidence type="ECO:0000256" key="2">
    <source>
        <dbReference type="ARBA" id="ARBA00023054"/>
    </source>
</evidence>
<sequence length="381" mass="40767">MKGQKWFGVLWGAAALIILAGCGSVQPVALTAAASPGQQHAAEDTAQPRTFTGKLEGIEEVTIYAKTAGRVAAVYGDTGDAIAAGAPLFDMESEELAASLRMAKADLALAKAKWEEAKKGARTEDLLYAQAGWQQAAQKYADVKNGKRPEEMAQLEAALESAKTNWEMAAAKKERTQSLYSQGAISKQAWEDSETAYSQAEAQYRKSQEELAMAKQGATQPTLRAMAAGVEQMKAMYDKAKNGATPEQLAQLAANVERAQASVDNAEYQLKNAAVKSPIKGYVSARNIHAGEMITPSVAAMTVVNTEKVYVVIGVAEKDLERFAQGKEVDVTVEATRKHMTGKVERISPKASAGTDMFTVKVVLENKNGELRSGMTAVVTL</sequence>
<dbReference type="RefSeq" id="WP_310766171.1">
    <property type="nucleotide sequence ID" value="NZ_CP134050.1"/>
</dbReference>
<feature type="domain" description="CusB-like beta-barrel" evidence="5">
    <location>
        <begin position="309"/>
        <end position="381"/>
    </location>
</feature>
<keyword evidence="7" id="KW-1185">Reference proteome</keyword>
<accession>A0ABY9T299</accession>
<protein>
    <submittedName>
        <fullName evidence="6">Efflux RND transporter periplasmic adaptor subunit</fullName>
    </submittedName>
</protein>
<dbReference type="Gene3D" id="2.40.50.100">
    <property type="match status" value="1"/>
</dbReference>
<evidence type="ECO:0000259" key="4">
    <source>
        <dbReference type="Pfam" id="PF25881"/>
    </source>
</evidence>